<organism evidence="1 2">
    <name type="scientific">Microbacterium murale</name>
    <dbReference type="NCBI Taxonomy" id="1081040"/>
    <lineage>
        <taxon>Bacteria</taxon>
        <taxon>Bacillati</taxon>
        <taxon>Actinomycetota</taxon>
        <taxon>Actinomycetes</taxon>
        <taxon>Micrococcales</taxon>
        <taxon>Microbacteriaceae</taxon>
        <taxon>Microbacterium</taxon>
    </lineage>
</organism>
<evidence type="ECO:0000313" key="2">
    <source>
        <dbReference type="Proteomes" id="UP000629365"/>
    </source>
</evidence>
<dbReference type="InterPro" id="IPR058532">
    <property type="entry name" value="YjbR/MT2646/Rv2570-like"/>
</dbReference>
<accession>A0ABQ1RDZ4</accession>
<dbReference type="Pfam" id="PF04237">
    <property type="entry name" value="YjbR"/>
    <property type="match status" value="1"/>
</dbReference>
<sequence length="135" mass="15308">MAHPIMFQDDDPLLARVRTIALAFPEAEEKISHGRPAFFTQKVFCYFGGSVRIDQEWVAHDAAIMVRPDPADDPALRQDPRFWVPAYLGPSGWLGIDLDAEKEGADTDWQEIAELIDASYRVTAPRRLVRELDAR</sequence>
<reference evidence="2" key="1">
    <citation type="journal article" date="2019" name="Int. J. Syst. Evol. Microbiol.">
        <title>The Global Catalogue of Microorganisms (GCM) 10K type strain sequencing project: providing services to taxonomists for standard genome sequencing and annotation.</title>
        <authorList>
            <consortium name="The Broad Institute Genomics Platform"/>
            <consortium name="The Broad Institute Genome Sequencing Center for Infectious Disease"/>
            <person name="Wu L."/>
            <person name="Ma J."/>
        </authorList>
    </citation>
    <scope>NUCLEOTIDE SEQUENCE [LARGE SCALE GENOMIC DNA]</scope>
    <source>
        <strain evidence="2">CCM 7640</strain>
    </source>
</reference>
<dbReference type="EMBL" id="BMCM01000001">
    <property type="protein sequence ID" value="GGD63963.1"/>
    <property type="molecule type" value="Genomic_DNA"/>
</dbReference>
<dbReference type="Gene3D" id="3.90.1150.30">
    <property type="match status" value="1"/>
</dbReference>
<evidence type="ECO:0000313" key="1">
    <source>
        <dbReference type="EMBL" id="GGD63963.1"/>
    </source>
</evidence>
<dbReference type="InterPro" id="IPR038056">
    <property type="entry name" value="YjbR-like_sf"/>
</dbReference>
<name>A0ABQ1RDZ4_9MICO</name>
<protein>
    <submittedName>
        <fullName evidence="1">Phosphoribosylglycinamide formyltransferase</fullName>
    </submittedName>
</protein>
<gene>
    <name evidence="1" type="ORF">GCM10007269_04040</name>
</gene>
<dbReference type="RefSeq" id="WP_188434864.1">
    <property type="nucleotide sequence ID" value="NZ_BMCM01000001.1"/>
</dbReference>
<keyword evidence="2" id="KW-1185">Reference proteome</keyword>
<proteinExistence type="predicted"/>
<dbReference type="Proteomes" id="UP000629365">
    <property type="component" value="Unassembled WGS sequence"/>
</dbReference>
<comment type="caution">
    <text evidence="1">The sequence shown here is derived from an EMBL/GenBank/DDBJ whole genome shotgun (WGS) entry which is preliminary data.</text>
</comment>
<dbReference type="SUPFAM" id="SSF142906">
    <property type="entry name" value="YjbR-like"/>
    <property type="match status" value="1"/>
</dbReference>